<sequence>MAQHLPIQAKRYCQLKQHTQKQRATAFPPGSTHMPLGETVPDRLAVFTHRQAPASSQTHCFLVTAWRSSTCRQAHLSVAHSPVKPIAWRVSAYR</sequence>
<dbReference type="AlphaFoldDB" id="A0A4D6MGE6"/>
<dbReference type="Proteomes" id="UP000501690">
    <property type="component" value="Linkage Group LG7"/>
</dbReference>
<accession>A0A4D6MGE6</accession>
<name>A0A4D6MGE6_VIGUN</name>
<evidence type="ECO:0000313" key="2">
    <source>
        <dbReference type="EMBL" id="QCE00088.1"/>
    </source>
</evidence>
<organism evidence="2 3">
    <name type="scientific">Vigna unguiculata</name>
    <name type="common">Cowpea</name>
    <dbReference type="NCBI Taxonomy" id="3917"/>
    <lineage>
        <taxon>Eukaryota</taxon>
        <taxon>Viridiplantae</taxon>
        <taxon>Streptophyta</taxon>
        <taxon>Embryophyta</taxon>
        <taxon>Tracheophyta</taxon>
        <taxon>Spermatophyta</taxon>
        <taxon>Magnoliopsida</taxon>
        <taxon>eudicotyledons</taxon>
        <taxon>Gunneridae</taxon>
        <taxon>Pentapetalae</taxon>
        <taxon>rosids</taxon>
        <taxon>fabids</taxon>
        <taxon>Fabales</taxon>
        <taxon>Fabaceae</taxon>
        <taxon>Papilionoideae</taxon>
        <taxon>50 kb inversion clade</taxon>
        <taxon>NPAAA clade</taxon>
        <taxon>indigoferoid/millettioid clade</taxon>
        <taxon>Phaseoleae</taxon>
        <taxon>Vigna</taxon>
    </lineage>
</organism>
<evidence type="ECO:0000256" key="1">
    <source>
        <dbReference type="SAM" id="MobiDB-lite"/>
    </source>
</evidence>
<evidence type="ECO:0000313" key="3">
    <source>
        <dbReference type="Proteomes" id="UP000501690"/>
    </source>
</evidence>
<keyword evidence="3" id="KW-1185">Reference proteome</keyword>
<protein>
    <submittedName>
        <fullName evidence="2">Uncharacterized protein</fullName>
    </submittedName>
</protein>
<proteinExistence type="predicted"/>
<gene>
    <name evidence="2" type="ORF">DEO72_LG7g1374</name>
</gene>
<feature type="region of interest" description="Disordered" evidence="1">
    <location>
        <begin position="19"/>
        <end position="38"/>
    </location>
</feature>
<reference evidence="2 3" key="1">
    <citation type="submission" date="2019-04" db="EMBL/GenBank/DDBJ databases">
        <title>An improved genome assembly and genetic linkage map for asparagus bean, Vigna unguiculata ssp. sesquipedialis.</title>
        <authorList>
            <person name="Xia Q."/>
            <person name="Zhang R."/>
            <person name="Dong Y."/>
        </authorList>
    </citation>
    <scope>NUCLEOTIDE SEQUENCE [LARGE SCALE GENOMIC DNA]</scope>
    <source>
        <tissue evidence="2">Leaf</tissue>
    </source>
</reference>
<dbReference type="EMBL" id="CP039351">
    <property type="protein sequence ID" value="QCE00088.1"/>
    <property type="molecule type" value="Genomic_DNA"/>
</dbReference>